<gene>
    <name evidence="1" type="ORF">PRUPE_4G130900</name>
</gene>
<keyword evidence="2" id="KW-1185">Reference proteome</keyword>
<protein>
    <submittedName>
        <fullName evidence="1">Uncharacterized protein</fullName>
    </submittedName>
</protein>
<accession>A0A251PK08</accession>
<dbReference type="Gramene" id="ONI11867">
    <property type="protein sequence ID" value="ONI11867"/>
    <property type="gene ID" value="PRUPE_4G130900"/>
</dbReference>
<evidence type="ECO:0000313" key="1">
    <source>
        <dbReference type="EMBL" id="ONI11867.1"/>
    </source>
</evidence>
<organism evidence="1 2">
    <name type="scientific">Prunus persica</name>
    <name type="common">Peach</name>
    <name type="synonym">Amygdalus persica</name>
    <dbReference type="NCBI Taxonomy" id="3760"/>
    <lineage>
        <taxon>Eukaryota</taxon>
        <taxon>Viridiplantae</taxon>
        <taxon>Streptophyta</taxon>
        <taxon>Embryophyta</taxon>
        <taxon>Tracheophyta</taxon>
        <taxon>Spermatophyta</taxon>
        <taxon>Magnoliopsida</taxon>
        <taxon>eudicotyledons</taxon>
        <taxon>Gunneridae</taxon>
        <taxon>Pentapetalae</taxon>
        <taxon>rosids</taxon>
        <taxon>fabids</taxon>
        <taxon>Rosales</taxon>
        <taxon>Rosaceae</taxon>
        <taxon>Amygdaloideae</taxon>
        <taxon>Amygdaleae</taxon>
        <taxon>Prunus</taxon>
    </lineage>
</organism>
<sequence length="82" mass="9402">MPESQFPESLLATYSTNNAMEISESETLICCLFHSKSNKPNTNQLLVRSSKPFNKNTHLKKTTTLPKINTKFSSMKIRRLRV</sequence>
<dbReference type="EMBL" id="CM007654">
    <property type="protein sequence ID" value="ONI11867.1"/>
    <property type="molecule type" value="Genomic_DNA"/>
</dbReference>
<proteinExistence type="predicted"/>
<name>A0A251PK08_PRUPE</name>
<dbReference type="AlphaFoldDB" id="A0A251PK08"/>
<evidence type="ECO:0000313" key="2">
    <source>
        <dbReference type="Proteomes" id="UP000006882"/>
    </source>
</evidence>
<reference evidence="1 2" key="1">
    <citation type="journal article" date="2013" name="Nat. Genet.">
        <title>The high-quality draft genome of peach (Prunus persica) identifies unique patterns of genetic diversity, domestication and genome evolution.</title>
        <authorList>
            <consortium name="International Peach Genome Initiative"/>
            <person name="Verde I."/>
            <person name="Abbott A.G."/>
            <person name="Scalabrin S."/>
            <person name="Jung S."/>
            <person name="Shu S."/>
            <person name="Marroni F."/>
            <person name="Zhebentyayeva T."/>
            <person name="Dettori M.T."/>
            <person name="Grimwood J."/>
            <person name="Cattonaro F."/>
            <person name="Zuccolo A."/>
            <person name="Rossini L."/>
            <person name="Jenkins J."/>
            <person name="Vendramin E."/>
            <person name="Meisel L.A."/>
            <person name="Decroocq V."/>
            <person name="Sosinski B."/>
            <person name="Prochnik S."/>
            <person name="Mitros T."/>
            <person name="Policriti A."/>
            <person name="Cipriani G."/>
            <person name="Dondini L."/>
            <person name="Ficklin S."/>
            <person name="Goodstein D.M."/>
            <person name="Xuan P."/>
            <person name="Del Fabbro C."/>
            <person name="Aramini V."/>
            <person name="Copetti D."/>
            <person name="Gonzalez S."/>
            <person name="Horner D.S."/>
            <person name="Falchi R."/>
            <person name="Lucas S."/>
            <person name="Mica E."/>
            <person name="Maldonado J."/>
            <person name="Lazzari B."/>
            <person name="Bielenberg D."/>
            <person name="Pirona R."/>
            <person name="Miculan M."/>
            <person name="Barakat A."/>
            <person name="Testolin R."/>
            <person name="Stella A."/>
            <person name="Tartarini S."/>
            <person name="Tonutti P."/>
            <person name="Arus P."/>
            <person name="Orellana A."/>
            <person name="Wells C."/>
            <person name="Main D."/>
            <person name="Vizzotto G."/>
            <person name="Silva H."/>
            <person name="Salamini F."/>
            <person name="Schmutz J."/>
            <person name="Morgante M."/>
            <person name="Rokhsar D.S."/>
        </authorList>
    </citation>
    <scope>NUCLEOTIDE SEQUENCE [LARGE SCALE GENOMIC DNA]</scope>
    <source>
        <strain evidence="2">cv. Nemared</strain>
    </source>
</reference>
<dbReference type="Proteomes" id="UP000006882">
    <property type="component" value="Chromosome G4"/>
</dbReference>